<dbReference type="Proteomes" id="UP000624703">
    <property type="component" value="Unassembled WGS sequence"/>
</dbReference>
<proteinExistence type="predicted"/>
<feature type="chain" id="PRO_5035167236" evidence="1">
    <location>
        <begin position="23"/>
        <end position="183"/>
    </location>
</feature>
<sequence>MKFAKSLSLLLVAILFSSCANKVDMPKGNSKGYSSMRFVKQKPGSKPSYADQSEKVNQMIQSSIKEQFASHGLATDSPNADLTVGYMLVLQDNASTTSEDDHFGYGRDAEEIVDAAHMEGVIKSERPDYFEAGAIVIDVLDSKTNELVYRSFATRDLLTNPSTSQRKKAISGAVNEALAPFFK</sequence>
<dbReference type="RefSeq" id="WP_200312118.1">
    <property type="nucleotide sequence ID" value="NZ_JAENIM010000043.1"/>
</dbReference>
<accession>A0A8J7SKI7</accession>
<gene>
    <name evidence="3" type="ORF">JIN82_13160</name>
</gene>
<dbReference type="Pfam" id="PF13590">
    <property type="entry name" value="DUF4136"/>
    <property type="match status" value="1"/>
</dbReference>
<evidence type="ECO:0000313" key="3">
    <source>
        <dbReference type="EMBL" id="MBK1792104.1"/>
    </source>
</evidence>
<feature type="signal peptide" evidence="1">
    <location>
        <begin position="1"/>
        <end position="22"/>
    </location>
</feature>
<evidence type="ECO:0000313" key="4">
    <source>
        <dbReference type="Proteomes" id="UP000624703"/>
    </source>
</evidence>
<evidence type="ECO:0000259" key="2">
    <source>
        <dbReference type="Pfam" id="PF13590"/>
    </source>
</evidence>
<evidence type="ECO:0000256" key="1">
    <source>
        <dbReference type="SAM" id="SignalP"/>
    </source>
</evidence>
<dbReference type="AlphaFoldDB" id="A0A8J7SKI7"/>
<reference evidence="3" key="1">
    <citation type="submission" date="2021-01" db="EMBL/GenBank/DDBJ databases">
        <title>Modified the classification status of verrucomicrobia.</title>
        <authorList>
            <person name="Feng X."/>
        </authorList>
    </citation>
    <scope>NUCLEOTIDE SEQUENCE</scope>
    <source>
        <strain evidence="3">_KCTC 22039</strain>
    </source>
</reference>
<keyword evidence="1" id="KW-0732">Signal</keyword>
<organism evidence="3 4">
    <name type="scientific">Persicirhabdus sediminis</name>
    <dbReference type="NCBI Taxonomy" id="454144"/>
    <lineage>
        <taxon>Bacteria</taxon>
        <taxon>Pseudomonadati</taxon>
        <taxon>Verrucomicrobiota</taxon>
        <taxon>Verrucomicrobiia</taxon>
        <taxon>Verrucomicrobiales</taxon>
        <taxon>Verrucomicrobiaceae</taxon>
        <taxon>Persicirhabdus</taxon>
    </lineage>
</organism>
<dbReference type="EMBL" id="JAENIM010000043">
    <property type="protein sequence ID" value="MBK1792104.1"/>
    <property type="molecule type" value="Genomic_DNA"/>
</dbReference>
<comment type="caution">
    <text evidence="3">The sequence shown here is derived from an EMBL/GenBank/DDBJ whole genome shotgun (WGS) entry which is preliminary data.</text>
</comment>
<dbReference type="PROSITE" id="PS51257">
    <property type="entry name" value="PROKAR_LIPOPROTEIN"/>
    <property type="match status" value="1"/>
</dbReference>
<protein>
    <submittedName>
        <fullName evidence="3">DUF4136 domain-containing protein</fullName>
    </submittedName>
</protein>
<name>A0A8J7SKI7_9BACT</name>
<feature type="domain" description="DUF4136" evidence="2">
    <location>
        <begin position="28"/>
        <end position="181"/>
    </location>
</feature>
<keyword evidence="4" id="KW-1185">Reference proteome</keyword>
<dbReference type="Gene3D" id="3.30.160.670">
    <property type="match status" value="1"/>
</dbReference>
<dbReference type="InterPro" id="IPR025411">
    <property type="entry name" value="DUF4136"/>
</dbReference>